<dbReference type="Gene3D" id="3.40.50.300">
    <property type="entry name" value="P-loop containing nucleotide triphosphate hydrolases"/>
    <property type="match status" value="1"/>
</dbReference>
<keyword evidence="3" id="KW-1185">Reference proteome</keyword>
<dbReference type="Proteomes" id="UP001060919">
    <property type="component" value="Chromosome"/>
</dbReference>
<reference evidence="2" key="1">
    <citation type="submission" date="2022-09" db="EMBL/GenBank/DDBJ databases">
        <title>Aureispira anguillicida sp. nov., isolated from Leptocephalus of Japanese eel Anguilla japonica.</title>
        <authorList>
            <person name="Yuasa K."/>
            <person name="Mekata T."/>
            <person name="Ikunari K."/>
        </authorList>
    </citation>
    <scope>NUCLEOTIDE SEQUENCE</scope>
    <source>
        <strain evidence="2">EL160426</strain>
    </source>
</reference>
<dbReference type="RefSeq" id="WP_264789765.1">
    <property type="nucleotide sequence ID" value="NZ_AP026867.1"/>
</dbReference>
<dbReference type="GO" id="GO:0006302">
    <property type="term" value="P:double-strand break repair"/>
    <property type="evidence" value="ECO:0007669"/>
    <property type="project" value="TreeGrafter"/>
</dbReference>
<name>A0A915YKD2_9BACT</name>
<dbReference type="KEGG" id="aup:AsAng_0053320"/>
<proteinExistence type="predicted"/>
<dbReference type="Pfam" id="PF13175">
    <property type="entry name" value="AAA_15"/>
    <property type="match status" value="1"/>
</dbReference>
<dbReference type="NCBIfam" id="TIGR04435">
    <property type="entry name" value="restrict_AAA_1"/>
    <property type="match status" value="1"/>
</dbReference>
<dbReference type="AlphaFoldDB" id="A0A915YKD2"/>
<dbReference type="SUPFAM" id="SSF52540">
    <property type="entry name" value="P-loop containing nucleoside triphosphate hydrolases"/>
    <property type="match status" value="1"/>
</dbReference>
<protein>
    <submittedName>
        <fullName evidence="2">Restriction system-associated AAA family ATPase</fullName>
    </submittedName>
</protein>
<dbReference type="GO" id="GO:0016887">
    <property type="term" value="F:ATP hydrolysis activity"/>
    <property type="evidence" value="ECO:0007669"/>
    <property type="project" value="InterPro"/>
</dbReference>
<evidence type="ECO:0000259" key="1">
    <source>
        <dbReference type="Pfam" id="PF13175"/>
    </source>
</evidence>
<dbReference type="GO" id="GO:0000731">
    <property type="term" value="P:DNA synthesis involved in DNA repair"/>
    <property type="evidence" value="ECO:0007669"/>
    <property type="project" value="TreeGrafter"/>
</dbReference>
<dbReference type="InterPro" id="IPR030974">
    <property type="entry name" value="Restrict_AAA"/>
</dbReference>
<dbReference type="GO" id="GO:0005524">
    <property type="term" value="F:ATP binding"/>
    <property type="evidence" value="ECO:0007669"/>
    <property type="project" value="InterPro"/>
</dbReference>
<sequence>MKLKSLKIQSKFRSLSASFEIDFRYPFEEGISEDELNRFHPFCFAGLNGSGKSNVLEALANIFYYIEGCVNVNQPDNFCDVFSYEESMPNAFDLEYFIVPKFGDDYIKNHDYVIERLNKVILSKKEGEIVRMFIQPYPFSDDKTIEEQRVKPTDAEIRDRRSAPAKAFLPNLVIAYSSGENEILSIPFLKTRLLQYDEYKEHLLKNYEYNKPESSLIYIDYEMSQAVLLANLIFNNNKDNGDVLKPIRDELGILNVARFRMNLRPHRLEENKKYRILDQVYSKENEQEDRIINKFKNCSTCYFESEDHLVLDFWINEATKDAFCDNFDGIFDLFQAFQLLYTLNYRALSPSIKTDVYQSKGYYTDGKIPEPSPYEQAFHFLDYYIEKEIKETGEVINLLLKNLSDGEQQFLHSLGICLMLKNRNALLLLDEPETHFNPDWRSKFIRTLKLSLEKSNSNNLMRDIIITSHSPFIISDCLPDNVFIFKRNKEDEYKVICERPDFNTYGTSIDIIMEQIFKKRATIGDLSKSELVYDIDSISDIEEIKKIKKEVSSRMGDSLEKVFLYDRLNRKERQLKKDQNA</sequence>
<accession>A0A915YKD2</accession>
<dbReference type="InterPro" id="IPR027417">
    <property type="entry name" value="P-loop_NTPase"/>
</dbReference>
<dbReference type="PANTHER" id="PTHR32182:SF25">
    <property type="entry name" value="SLR1056 PROTEIN"/>
    <property type="match status" value="1"/>
</dbReference>
<gene>
    <name evidence="2" type="ORF">AsAng_0053320</name>
</gene>
<feature type="domain" description="Endonuclease GajA/Old nuclease/RecF-like AAA" evidence="1">
    <location>
        <begin position="1"/>
        <end position="474"/>
    </location>
</feature>
<organism evidence="2 3">
    <name type="scientific">Aureispira anguillae</name>
    <dbReference type="NCBI Taxonomy" id="2864201"/>
    <lineage>
        <taxon>Bacteria</taxon>
        <taxon>Pseudomonadati</taxon>
        <taxon>Bacteroidota</taxon>
        <taxon>Saprospiria</taxon>
        <taxon>Saprospirales</taxon>
        <taxon>Saprospiraceae</taxon>
        <taxon>Aureispira</taxon>
    </lineage>
</organism>
<dbReference type="InterPro" id="IPR041685">
    <property type="entry name" value="AAA_GajA/Old/RecF-like"/>
</dbReference>
<evidence type="ECO:0000313" key="3">
    <source>
        <dbReference type="Proteomes" id="UP001060919"/>
    </source>
</evidence>
<dbReference type="EMBL" id="AP026867">
    <property type="protein sequence ID" value="BDS14551.1"/>
    <property type="molecule type" value="Genomic_DNA"/>
</dbReference>
<evidence type="ECO:0000313" key="2">
    <source>
        <dbReference type="EMBL" id="BDS14551.1"/>
    </source>
</evidence>
<dbReference type="PANTHER" id="PTHR32182">
    <property type="entry name" value="DNA REPLICATION AND REPAIR PROTEIN RECF"/>
    <property type="match status" value="1"/>
</dbReference>